<dbReference type="NCBIfam" id="NF038403">
    <property type="entry name" value="perm_prefix_1"/>
    <property type="match status" value="1"/>
</dbReference>
<reference evidence="18" key="1">
    <citation type="submission" date="2020-08" db="EMBL/GenBank/DDBJ databases">
        <title>Genome public.</title>
        <authorList>
            <person name="Liu C."/>
            <person name="Sun Q."/>
        </authorList>
    </citation>
    <scope>NUCLEOTIDE SEQUENCE</scope>
    <source>
        <strain evidence="18">NSJ-28</strain>
    </source>
</reference>
<feature type="transmembrane region" description="Helical" evidence="17">
    <location>
        <begin position="261"/>
        <end position="278"/>
    </location>
</feature>
<keyword evidence="3" id="KW-0808">Transferase</keyword>
<dbReference type="EMBL" id="JACOPL010000007">
    <property type="protein sequence ID" value="MBC5725533.1"/>
    <property type="molecule type" value="Genomic_DNA"/>
</dbReference>
<evidence type="ECO:0000256" key="15">
    <source>
        <dbReference type="ARBA" id="ARBA00049902"/>
    </source>
</evidence>
<protein>
    <recommendedName>
        <fullName evidence="12">Probable peptidoglycan glycosyltransferase FtsW</fullName>
        <ecNumber evidence="14">2.4.99.28</ecNumber>
    </recommendedName>
    <alternativeName>
        <fullName evidence="13">Cell division protein FtsW</fullName>
    </alternativeName>
    <alternativeName>
        <fullName evidence="10">Cell wall polymerase</fullName>
    </alternativeName>
    <alternativeName>
        <fullName evidence="9">Peptidoglycan polymerase</fullName>
    </alternativeName>
</protein>
<dbReference type="GO" id="GO:0009252">
    <property type="term" value="P:peptidoglycan biosynthetic process"/>
    <property type="evidence" value="ECO:0007669"/>
    <property type="project" value="UniProtKB-KW"/>
</dbReference>
<evidence type="ECO:0000256" key="8">
    <source>
        <dbReference type="ARBA" id="ARBA00023136"/>
    </source>
</evidence>
<evidence type="ECO:0000256" key="16">
    <source>
        <dbReference type="ARBA" id="ARBA00049966"/>
    </source>
</evidence>
<dbReference type="GO" id="GO:0008360">
    <property type="term" value="P:regulation of cell shape"/>
    <property type="evidence" value="ECO:0007669"/>
    <property type="project" value="UniProtKB-KW"/>
</dbReference>
<evidence type="ECO:0000256" key="6">
    <source>
        <dbReference type="ARBA" id="ARBA00022984"/>
    </source>
</evidence>
<dbReference type="InterPro" id="IPR047928">
    <property type="entry name" value="Perm_prefix_1"/>
</dbReference>
<keyword evidence="4 17" id="KW-0812">Transmembrane</keyword>
<dbReference type="GO" id="GO:0032153">
    <property type="term" value="C:cell division site"/>
    <property type="evidence" value="ECO:0007669"/>
    <property type="project" value="TreeGrafter"/>
</dbReference>
<evidence type="ECO:0000313" key="19">
    <source>
        <dbReference type="Proteomes" id="UP000606499"/>
    </source>
</evidence>
<organism evidence="18 19">
    <name type="scientific">Agathobaculum faecis</name>
    <dbReference type="NCBI Taxonomy" id="2763013"/>
    <lineage>
        <taxon>Bacteria</taxon>
        <taxon>Bacillati</taxon>
        <taxon>Bacillota</taxon>
        <taxon>Clostridia</taxon>
        <taxon>Eubacteriales</taxon>
        <taxon>Butyricicoccaceae</taxon>
        <taxon>Agathobaculum</taxon>
    </lineage>
</organism>
<dbReference type="InterPro" id="IPR001182">
    <property type="entry name" value="FtsW/RodA"/>
</dbReference>
<dbReference type="PANTHER" id="PTHR30474:SF2">
    <property type="entry name" value="PEPTIDOGLYCAN GLYCOSYLTRANSFERASE FTSW-RELATED"/>
    <property type="match status" value="1"/>
</dbReference>
<keyword evidence="2" id="KW-0328">Glycosyltransferase</keyword>
<evidence type="ECO:0000256" key="12">
    <source>
        <dbReference type="ARBA" id="ARBA00041185"/>
    </source>
</evidence>
<evidence type="ECO:0000256" key="5">
    <source>
        <dbReference type="ARBA" id="ARBA00022960"/>
    </source>
</evidence>
<gene>
    <name evidence="18" type="ORF">H8S45_08700</name>
</gene>
<feature type="transmembrane region" description="Helical" evidence="17">
    <location>
        <begin position="185"/>
        <end position="204"/>
    </location>
</feature>
<evidence type="ECO:0000256" key="11">
    <source>
        <dbReference type="ARBA" id="ARBA00038053"/>
    </source>
</evidence>
<evidence type="ECO:0000256" key="2">
    <source>
        <dbReference type="ARBA" id="ARBA00022676"/>
    </source>
</evidence>
<dbReference type="PANTHER" id="PTHR30474">
    <property type="entry name" value="CELL CYCLE PROTEIN"/>
    <property type="match status" value="1"/>
</dbReference>
<comment type="similarity">
    <text evidence="11">Belongs to the SEDS family. FtsW subfamily.</text>
</comment>
<evidence type="ECO:0000256" key="14">
    <source>
        <dbReference type="ARBA" id="ARBA00044770"/>
    </source>
</evidence>
<evidence type="ECO:0000313" key="18">
    <source>
        <dbReference type="EMBL" id="MBC5725533.1"/>
    </source>
</evidence>
<evidence type="ECO:0000256" key="1">
    <source>
        <dbReference type="ARBA" id="ARBA00004141"/>
    </source>
</evidence>
<evidence type="ECO:0000256" key="9">
    <source>
        <dbReference type="ARBA" id="ARBA00032370"/>
    </source>
</evidence>
<feature type="transmembrane region" description="Helical" evidence="17">
    <location>
        <begin position="410"/>
        <end position="436"/>
    </location>
</feature>
<dbReference type="RefSeq" id="WP_054327491.1">
    <property type="nucleotide sequence ID" value="NZ_JACOPL010000007.1"/>
</dbReference>
<feature type="transmembrane region" description="Helical" evidence="17">
    <location>
        <begin position="375"/>
        <end position="398"/>
    </location>
</feature>
<sequence>MRLPECMRRQMIRLLECDAAERAQTSAELDSLSADYDEPPLPEALHDWLNDATGQMRWKRARPVAAEELTDHLRDQYEAFRSEGMGEDEAAQATIREMGDAVEAGTRLDSAWRPRPDWVMLVIVLATTAAGLALQYILRQPFCAWMGIPPENSLANQFFYFAIGTGLLFLGYFMDYTILGRHIRLLYALWLAVGLFLAFSPWRVEYNGRLFYTAQWIWFFPVLFAGVLYSQRGRGAEGVRNCLLSLLGMWFLAYITPYMSALGILTVVCCGMLVMAVRRGAFGRCTRGRLVLAVSPLLALLGYFLFLLYAVPHVRERLALVFHPQADASVAGYQGSAIQYIMFGIPFAGSGTIDGAQWIKLDGAGDWMLLSVKYLWGWTAVFLLLAAVLLLLAWGFRIARRQNGLLARSVCMGVMFTFALQAALYVLQNCGIIVFASHGLPLLSYGGIYLCQTMLLLGLLLSAQRSGGLERAEQQRPALRKTAGSVR</sequence>
<dbReference type="GO" id="GO:0051301">
    <property type="term" value="P:cell division"/>
    <property type="evidence" value="ECO:0007669"/>
    <property type="project" value="InterPro"/>
</dbReference>
<keyword evidence="7 17" id="KW-1133">Transmembrane helix</keyword>
<keyword evidence="19" id="KW-1185">Reference proteome</keyword>
<feature type="transmembrane region" description="Helical" evidence="17">
    <location>
        <begin position="290"/>
        <end position="311"/>
    </location>
</feature>
<dbReference type="Proteomes" id="UP000606499">
    <property type="component" value="Unassembled WGS sequence"/>
</dbReference>
<feature type="transmembrane region" description="Helical" evidence="17">
    <location>
        <begin position="442"/>
        <end position="461"/>
    </location>
</feature>
<feature type="transmembrane region" description="Helical" evidence="17">
    <location>
        <begin position="158"/>
        <end position="178"/>
    </location>
</feature>
<dbReference type="EC" id="2.4.99.28" evidence="14"/>
<dbReference type="GO" id="GO:0005886">
    <property type="term" value="C:plasma membrane"/>
    <property type="evidence" value="ECO:0007669"/>
    <property type="project" value="TreeGrafter"/>
</dbReference>
<name>A0A923RW24_9FIRM</name>
<feature type="transmembrane region" description="Helical" evidence="17">
    <location>
        <begin position="118"/>
        <end position="138"/>
    </location>
</feature>
<comment type="subcellular location">
    <subcellularLocation>
        <location evidence="1">Membrane</location>
        <topology evidence="1">Multi-pass membrane protein</topology>
    </subcellularLocation>
</comment>
<evidence type="ECO:0000256" key="3">
    <source>
        <dbReference type="ARBA" id="ARBA00022679"/>
    </source>
</evidence>
<evidence type="ECO:0000256" key="10">
    <source>
        <dbReference type="ARBA" id="ARBA00033270"/>
    </source>
</evidence>
<evidence type="ECO:0000256" key="13">
    <source>
        <dbReference type="ARBA" id="ARBA00041418"/>
    </source>
</evidence>
<keyword evidence="5" id="KW-0133">Cell shape</keyword>
<comment type="function">
    <text evidence="16">Peptidoglycan polymerase that is essential for cell division.</text>
</comment>
<feature type="transmembrane region" description="Helical" evidence="17">
    <location>
        <begin position="238"/>
        <end position="255"/>
    </location>
</feature>
<dbReference type="Pfam" id="PF01098">
    <property type="entry name" value="FTSW_RODA_SPOVE"/>
    <property type="match status" value="1"/>
</dbReference>
<comment type="caution">
    <text evidence="18">The sequence shown here is derived from an EMBL/GenBank/DDBJ whole genome shotgun (WGS) entry which is preliminary data.</text>
</comment>
<evidence type="ECO:0000256" key="17">
    <source>
        <dbReference type="SAM" id="Phobius"/>
    </source>
</evidence>
<evidence type="ECO:0000256" key="7">
    <source>
        <dbReference type="ARBA" id="ARBA00022989"/>
    </source>
</evidence>
<comment type="catalytic activity">
    <reaction evidence="15">
        <text>[GlcNAc-(1-&gt;4)-Mur2Ac(oyl-L-Ala-gamma-D-Glu-L-Lys-D-Ala-D-Ala)](n)-di-trans,octa-cis-undecaprenyl diphosphate + beta-D-GlcNAc-(1-&gt;4)-Mur2Ac(oyl-L-Ala-gamma-D-Glu-L-Lys-D-Ala-D-Ala)-di-trans,octa-cis-undecaprenyl diphosphate = [GlcNAc-(1-&gt;4)-Mur2Ac(oyl-L-Ala-gamma-D-Glu-L-Lys-D-Ala-D-Ala)](n+1)-di-trans,octa-cis-undecaprenyl diphosphate + di-trans,octa-cis-undecaprenyl diphosphate + H(+)</text>
        <dbReference type="Rhea" id="RHEA:23708"/>
        <dbReference type="Rhea" id="RHEA-COMP:9602"/>
        <dbReference type="Rhea" id="RHEA-COMP:9603"/>
        <dbReference type="ChEBI" id="CHEBI:15378"/>
        <dbReference type="ChEBI" id="CHEBI:58405"/>
        <dbReference type="ChEBI" id="CHEBI:60033"/>
        <dbReference type="ChEBI" id="CHEBI:78435"/>
        <dbReference type="EC" id="2.4.99.28"/>
    </reaction>
</comment>
<accession>A0A923RW24</accession>
<proteinExistence type="inferred from homology"/>
<dbReference type="GO" id="GO:0015648">
    <property type="term" value="F:lipid-linked peptidoglycan transporter activity"/>
    <property type="evidence" value="ECO:0007669"/>
    <property type="project" value="TreeGrafter"/>
</dbReference>
<keyword evidence="6" id="KW-0573">Peptidoglycan synthesis</keyword>
<feature type="transmembrane region" description="Helical" evidence="17">
    <location>
        <begin position="210"/>
        <end position="229"/>
    </location>
</feature>
<keyword evidence="8 17" id="KW-0472">Membrane</keyword>
<evidence type="ECO:0000256" key="4">
    <source>
        <dbReference type="ARBA" id="ARBA00022692"/>
    </source>
</evidence>
<dbReference type="AlphaFoldDB" id="A0A923RW24"/>
<dbReference type="GO" id="GO:0008955">
    <property type="term" value="F:peptidoglycan glycosyltransferase activity"/>
    <property type="evidence" value="ECO:0007669"/>
    <property type="project" value="UniProtKB-EC"/>
</dbReference>